<organism evidence="3 4">
    <name type="scientific">Symmachiella dynata</name>
    <dbReference type="NCBI Taxonomy" id="2527995"/>
    <lineage>
        <taxon>Bacteria</taxon>
        <taxon>Pseudomonadati</taxon>
        <taxon>Planctomycetota</taxon>
        <taxon>Planctomycetia</taxon>
        <taxon>Planctomycetales</taxon>
        <taxon>Planctomycetaceae</taxon>
        <taxon>Symmachiella</taxon>
    </lineage>
</organism>
<feature type="domain" description="DUF1549" evidence="1">
    <location>
        <begin position="33"/>
        <end position="225"/>
    </location>
</feature>
<dbReference type="RefSeq" id="WP_145378371.1">
    <property type="nucleotide sequence ID" value="NZ_CP036276.1"/>
</dbReference>
<sequence>MKRLMVLVLVLTGVTTGAGQLRADDVADLAATIEQRISARWEAENVVPAPETDDAEFLRRVYLHLTGKIPRVSEVRAFLDNPSANKRRELVDELLESPAYIVNFTSVWRSLMIPDAEADPQFGGGIPAFEAWLRKQLTNDVRYDVMVRELLTAAENAPRPNFNPGMPVESSPSAYFQSKQNKPEVIAAGVSRLFLGVRLECAQCHDHPFAKWQQKDFWQFAAFFGGPGSGKTMIPETKQVVEATYLSGEKAVSKPGTSDYRGDLGDWLTSRENPYFARAAVNRMWYHLFGTGLVDPVDDFDENNPPSHPELLDELAEAFAAHDFDIKFLLRSIVASRAYQLTSRQTDDSQSDPRLYAKMAIQGLTTEQLFDSLAEATGFFESNADRNPLNINDSSERAKFRQLFGNEAGGPVDAETTILQALALMNGEFVETATDLGQSTTLTAVAESPFLDTPERIRTLFLAALSRYPSGPELEKMVAYVDSGGSTDDSKTALGDVFWALLNSSEFILNH</sequence>
<dbReference type="InterPro" id="IPR022655">
    <property type="entry name" value="DUF1553"/>
</dbReference>
<dbReference type="Pfam" id="PF07587">
    <property type="entry name" value="PSD1"/>
    <property type="match status" value="1"/>
</dbReference>
<evidence type="ECO:0000313" key="4">
    <source>
        <dbReference type="Proteomes" id="UP000319383"/>
    </source>
</evidence>
<dbReference type="KEGG" id="sdyn:Mal52_43260"/>
<protein>
    <recommendedName>
        <fullName evidence="5">Cytochrome c domain-containing protein</fullName>
    </recommendedName>
</protein>
<dbReference type="InterPro" id="IPR011444">
    <property type="entry name" value="DUF1549"/>
</dbReference>
<dbReference type="AlphaFoldDB" id="A0A517ZTQ1"/>
<evidence type="ECO:0000259" key="2">
    <source>
        <dbReference type="Pfam" id="PF07587"/>
    </source>
</evidence>
<gene>
    <name evidence="3" type="ORF">Mal52_43260</name>
</gene>
<feature type="domain" description="DUF1553" evidence="2">
    <location>
        <begin position="261"/>
        <end position="388"/>
    </location>
</feature>
<accession>A0A517ZTQ1</accession>
<proteinExistence type="predicted"/>
<dbReference type="PANTHER" id="PTHR35889">
    <property type="entry name" value="CYCLOINULO-OLIGOSACCHARIDE FRUCTANOTRANSFERASE-RELATED"/>
    <property type="match status" value="1"/>
</dbReference>
<dbReference type="Pfam" id="PF07583">
    <property type="entry name" value="PSCyt2"/>
    <property type="match status" value="1"/>
</dbReference>
<evidence type="ECO:0000313" key="3">
    <source>
        <dbReference type="EMBL" id="QDU45830.1"/>
    </source>
</evidence>
<evidence type="ECO:0008006" key="5">
    <source>
        <dbReference type="Google" id="ProtNLM"/>
    </source>
</evidence>
<keyword evidence="4" id="KW-1185">Reference proteome</keyword>
<dbReference type="PANTHER" id="PTHR35889:SF3">
    <property type="entry name" value="F-BOX DOMAIN-CONTAINING PROTEIN"/>
    <property type="match status" value="1"/>
</dbReference>
<name>A0A517ZTQ1_9PLAN</name>
<reference evidence="3 4" key="1">
    <citation type="submission" date="2019-02" db="EMBL/GenBank/DDBJ databases">
        <title>Deep-cultivation of Planctomycetes and their phenomic and genomic characterization uncovers novel biology.</title>
        <authorList>
            <person name="Wiegand S."/>
            <person name="Jogler M."/>
            <person name="Boedeker C."/>
            <person name="Pinto D."/>
            <person name="Vollmers J."/>
            <person name="Rivas-Marin E."/>
            <person name="Kohn T."/>
            <person name="Peeters S.H."/>
            <person name="Heuer A."/>
            <person name="Rast P."/>
            <person name="Oberbeckmann S."/>
            <person name="Bunk B."/>
            <person name="Jeske O."/>
            <person name="Meyerdierks A."/>
            <person name="Storesund J.E."/>
            <person name="Kallscheuer N."/>
            <person name="Luecker S."/>
            <person name="Lage O.M."/>
            <person name="Pohl T."/>
            <person name="Merkel B.J."/>
            <person name="Hornburger P."/>
            <person name="Mueller R.-W."/>
            <person name="Bruemmer F."/>
            <person name="Labrenz M."/>
            <person name="Spormann A.M."/>
            <person name="Op den Camp H."/>
            <person name="Overmann J."/>
            <person name="Amann R."/>
            <person name="Jetten M.S.M."/>
            <person name="Mascher T."/>
            <person name="Medema M.H."/>
            <person name="Devos D.P."/>
            <person name="Kaster A.-K."/>
            <person name="Ovreas L."/>
            <person name="Rohde M."/>
            <person name="Galperin M.Y."/>
            <person name="Jogler C."/>
        </authorList>
    </citation>
    <scope>NUCLEOTIDE SEQUENCE [LARGE SCALE GENOMIC DNA]</scope>
    <source>
        <strain evidence="3 4">Mal52</strain>
    </source>
</reference>
<evidence type="ECO:0000259" key="1">
    <source>
        <dbReference type="Pfam" id="PF07583"/>
    </source>
</evidence>
<dbReference type="EMBL" id="CP036276">
    <property type="protein sequence ID" value="QDU45830.1"/>
    <property type="molecule type" value="Genomic_DNA"/>
</dbReference>
<dbReference type="Proteomes" id="UP000319383">
    <property type="component" value="Chromosome"/>
</dbReference>